<dbReference type="EMBL" id="SHMP01000007">
    <property type="protein sequence ID" value="RZV06445.1"/>
    <property type="molecule type" value="Genomic_DNA"/>
</dbReference>
<evidence type="ECO:0000313" key="1">
    <source>
        <dbReference type="EMBL" id="RZV06445.1"/>
    </source>
</evidence>
<dbReference type="AlphaFoldDB" id="A0A482Y8B2"/>
<reference evidence="1 2" key="1">
    <citation type="submission" date="2019-02" db="EMBL/GenBank/DDBJ databases">
        <title>Genomic Encyclopedia of Archaeal and Bacterial Type Strains, Phase II (KMG-II): from individual species to whole genera.</title>
        <authorList>
            <person name="Goeker M."/>
        </authorList>
    </citation>
    <scope>NUCLEOTIDE SEQUENCE [LARGE SCALE GENOMIC DNA]</scope>
    <source>
        <strain evidence="1 2">DSM 18328</strain>
    </source>
</reference>
<accession>A0A482Y8B2</accession>
<protein>
    <submittedName>
        <fullName evidence="1">Uncharacterized protein</fullName>
    </submittedName>
</protein>
<comment type="caution">
    <text evidence="1">The sequence shown here is derived from an EMBL/GenBank/DDBJ whole genome shotgun (WGS) entry which is preliminary data.</text>
</comment>
<proteinExistence type="predicted"/>
<dbReference type="Proteomes" id="UP000291097">
    <property type="component" value="Unassembled WGS sequence"/>
</dbReference>
<evidence type="ECO:0000313" key="2">
    <source>
        <dbReference type="Proteomes" id="UP000291097"/>
    </source>
</evidence>
<gene>
    <name evidence="1" type="ORF">BDK88_3443</name>
</gene>
<name>A0A482Y8B2_9EURY</name>
<dbReference type="PROSITE" id="PS51257">
    <property type="entry name" value="PROKAR_LIPOPROTEIN"/>
    <property type="match status" value="1"/>
</dbReference>
<sequence length="144" mass="15796">MGRRSSDSSWRPVLLVVIVSTALLFAGCVGSGDYTTTIGDPTTGEVIDNVSINEVTPITGARLTVHHTADRVNISSYSLGVYVRENGTFEPLTYYSFDQHADSTGVTLDIPGRDETVVEQQIRVEHRENRTVVDAVNVTVRRVE</sequence>
<organism evidence="1 2">
    <name type="scientific">Natrinema hispanicum</name>
    <dbReference type="NCBI Taxonomy" id="392421"/>
    <lineage>
        <taxon>Archaea</taxon>
        <taxon>Methanobacteriati</taxon>
        <taxon>Methanobacteriota</taxon>
        <taxon>Stenosarchaea group</taxon>
        <taxon>Halobacteria</taxon>
        <taxon>Halobacteriales</taxon>
        <taxon>Natrialbaceae</taxon>
        <taxon>Natrinema</taxon>
    </lineage>
</organism>